<keyword evidence="1 2" id="KW-0472">Membrane</keyword>
<dbReference type="CDD" id="cd06971">
    <property type="entry name" value="PgpA"/>
    <property type="match status" value="1"/>
</dbReference>
<reference evidence="4" key="1">
    <citation type="submission" date="2022-04" db="EMBL/GenBank/DDBJ databases">
        <title>Lysobacter sp. CAU 1642 isolated from sea sand.</title>
        <authorList>
            <person name="Kim W."/>
        </authorList>
    </citation>
    <scope>NUCLEOTIDE SEQUENCE</scope>
    <source>
        <strain evidence="4">CAU 1642</strain>
    </source>
</reference>
<dbReference type="Pfam" id="PF04608">
    <property type="entry name" value="PgpA"/>
    <property type="match status" value="1"/>
</dbReference>
<dbReference type="InterPro" id="IPR026037">
    <property type="entry name" value="PgpA"/>
</dbReference>
<dbReference type="PANTHER" id="PTHR36305:SF1">
    <property type="entry name" value="PHOSPHATIDYLGLYCEROPHOSPHATASE A"/>
    <property type="match status" value="1"/>
</dbReference>
<keyword evidence="1" id="KW-1003">Cell membrane</keyword>
<sequence length="155" mass="16905">MSRPPAWHWQVLLASGLGSGLAPRAPGTFGSLAALLPWWLLRPLPAWAYLAVTVLVFVLGVWVSERLTRQPGSEDPGWIVIDEWVGLWLALFLLPQGWPWVLAGFVLFRLFDIAKPWPVGWADRSLGGGLGVMADDALAGLMALGCLQLVALWLA</sequence>
<keyword evidence="1" id="KW-0997">Cell inner membrane</keyword>
<comment type="caution">
    <text evidence="4">The sequence shown here is derived from an EMBL/GenBank/DDBJ whole genome shotgun (WGS) entry which is preliminary data.</text>
</comment>
<keyword evidence="5" id="KW-1185">Reference proteome</keyword>
<comment type="function">
    <text evidence="1">Lipid phosphatase which dephosphorylates phosphatidylglycerophosphate (PGP) to phosphatidylglycerol (PG).</text>
</comment>
<evidence type="ECO:0000256" key="1">
    <source>
        <dbReference type="PIRNR" id="PIRNR006162"/>
    </source>
</evidence>
<dbReference type="InterPro" id="IPR007686">
    <property type="entry name" value="YutG/PgpA"/>
</dbReference>
<gene>
    <name evidence="4" type="ORF">M0G41_13140</name>
</gene>
<feature type="transmembrane region" description="Helical" evidence="2">
    <location>
        <begin position="46"/>
        <end position="64"/>
    </location>
</feature>
<comment type="cofactor">
    <cofactor evidence="1">
        <name>Mg(2+)</name>
        <dbReference type="ChEBI" id="CHEBI:18420"/>
    </cofactor>
</comment>
<keyword evidence="1" id="KW-1208">Phospholipid metabolism</keyword>
<keyword evidence="1" id="KW-0460">Magnesium</keyword>
<dbReference type="PIRSF" id="PIRSF006162">
    <property type="entry name" value="PgpA"/>
    <property type="match status" value="1"/>
</dbReference>
<dbReference type="Proteomes" id="UP001431449">
    <property type="component" value="Unassembled WGS sequence"/>
</dbReference>
<evidence type="ECO:0000259" key="3">
    <source>
        <dbReference type="Pfam" id="PF04608"/>
    </source>
</evidence>
<organism evidence="4 5">
    <name type="scientific">Pseudomarimonas salicorniae</name>
    <dbReference type="NCBI Taxonomy" id="2933270"/>
    <lineage>
        <taxon>Bacteria</taxon>
        <taxon>Pseudomonadati</taxon>
        <taxon>Pseudomonadota</taxon>
        <taxon>Gammaproteobacteria</taxon>
        <taxon>Lysobacterales</taxon>
        <taxon>Lysobacteraceae</taxon>
        <taxon>Pseudomarimonas</taxon>
    </lineage>
</organism>
<comment type="subcellular location">
    <subcellularLocation>
        <location evidence="1">Cell inner membrane</location>
        <topology evidence="1">Multi-pass membrane protein</topology>
    </subcellularLocation>
</comment>
<proteinExistence type="predicted"/>
<keyword evidence="1" id="KW-0442">Lipid degradation</keyword>
<dbReference type="PANTHER" id="PTHR36305">
    <property type="entry name" value="PHOSPHATIDYLGLYCEROPHOSPHATASE A"/>
    <property type="match status" value="1"/>
</dbReference>
<dbReference type="SUPFAM" id="SSF101307">
    <property type="entry name" value="YutG-like"/>
    <property type="match status" value="1"/>
</dbReference>
<dbReference type="RefSeq" id="WP_248210145.1">
    <property type="nucleotide sequence ID" value="NZ_JALNMH010000010.1"/>
</dbReference>
<feature type="transmembrane region" description="Helical" evidence="2">
    <location>
        <begin position="85"/>
        <end position="111"/>
    </location>
</feature>
<keyword evidence="1 2" id="KW-0812">Transmembrane</keyword>
<comment type="catalytic activity">
    <reaction evidence="1">
        <text>a 1,2-diacyl-sn-glycero-3-phospho-(1'-sn-glycero-3'-phosphate) + H2O = a 1,2-diacyl-sn-glycero-3-phospho-(1'-sn-glycerol) + phosphate</text>
        <dbReference type="Rhea" id="RHEA:33751"/>
        <dbReference type="ChEBI" id="CHEBI:15377"/>
        <dbReference type="ChEBI" id="CHEBI:43474"/>
        <dbReference type="ChEBI" id="CHEBI:60110"/>
        <dbReference type="ChEBI" id="CHEBI:64716"/>
        <dbReference type="EC" id="3.1.3.27"/>
    </reaction>
</comment>
<protein>
    <recommendedName>
        <fullName evidence="1">Phosphatidylglycerophosphatase A</fullName>
        <ecNumber evidence="1">3.1.3.27</ecNumber>
    </recommendedName>
    <alternativeName>
        <fullName evidence="1">Phosphatidylglycerolphosphate phosphatase A</fullName>
    </alternativeName>
</protein>
<feature type="transmembrane region" description="Helical" evidence="2">
    <location>
        <begin position="137"/>
        <end position="154"/>
    </location>
</feature>
<keyword evidence="1" id="KW-0378">Hydrolase</keyword>
<evidence type="ECO:0000313" key="4">
    <source>
        <dbReference type="EMBL" id="MCK7594612.1"/>
    </source>
</evidence>
<keyword evidence="1" id="KW-0595">Phospholipid degradation</keyword>
<evidence type="ECO:0000313" key="5">
    <source>
        <dbReference type="Proteomes" id="UP001431449"/>
    </source>
</evidence>
<dbReference type="EC" id="3.1.3.27" evidence="1"/>
<comment type="pathway">
    <text evidence="1">Phospholipid metabolism; phosphatidylglycerol biosynthesis; phosphatidylglycerol from CDP-diacylglycerol: step 2/2.</text>
</comment>
<keyword evidence="1" id="KW-0479">Metal-binding</keyword>
<feature type="domain" description="YutG/PgpA" evidence="3">
    <location>
        <begin position="13"/>
        <end position="150"/>
    </location>
</feature>
<keyword evidence="2" id="KW-1133">Transmembrane helix</keyword>
<accession>A0ABT0GKP5</accession>
<dbReference type="InterPro" id="IPR036681">
    <property type="entry name" value="PgpA-like_sf"/>
</dbReference>
<evidence type="ECO:0000256" key="2">
    <source>
        <dbReference type="SAM" id="Phobius"/>
    </source>
</evidence>
<name>A0ABT0GKP5_9GAMM</name>
<keyword evidence="1" id="KW-0443">Lipid metabolism</keyword>
<dbReference type="EMBL" id="JALNMH010000010">
    <property type="protein sequence ID" value="MCK7594612.1"/>
    <property type="molecule type" value="Genomic_DNA"/>
</dbReference>